<evidence type="ECO:0000256" key="3">
    <source>
        <dbReference type="ARBA" id="ARBA00022729"/>
    </source>
</evidence>
<evidence type="ECO:0000256" key="2">
    <source>
        <dbReference type="ARBA" id="ARBA00022448"/>
    </source>
</evidence>
<comment type="similarity">
    <text evidence="1">Belongs to the bacterial solute-binding protein 7 family.</text>
</comment>
<keyword evidence="3 4" id="KW-0732">Signal</keyword>
<feature type="chain" id="PRO_5011716972" evidence="4">
    <location>
        <begin position="25"/>
        <end position="332"/>
    </location>
</feature>
<dbReference type="InterPro" id="IPR038404">
    <property type="entry name" value="TRAP_DctP_sf"/>
</dbReference>
<dbReference type="NCBIfam" id="NF037995">
    <property type="entry name" value="TRAP_S1"/>
    <property type="match status" value="1"/>
</dbReference>
<dbReference type="RefSeq" id="WP_208603449.1">
    <property type="nucleotide sequence ID" value="NZ_FOYV01000003.1"/>
</dbReference>
<gene>
    <name evidence="5" type="ORF">SAMN04488073_3035</name>
</gene>
<dbReference type="PANTHER" id="PTHR33376">
    <property type="match status" value="1"/>
</dbReference>
<dbReference type="GO" id="GO:0055085">
    <property type="term" value="P:transmembrane transport"/>
    <property type="evidence" value="ECO:0007669"/>
    <property type="project" value="InterPro"/>
</dbReference>
<evidence type="ECO:0000256" key="4">
    <source>
        <dbReference type="SAM" id="SignalP"/>
    </source>
</evidence>
<dbReference type="GO" id="GO:0015740">
    <property type="term" value="P:C4-dicarboxylate transport"/>
    <property type="evidence" value="ECO:0007669"/>
    <property type="project" value="TreeGrafter"/>
</dbReference>
<proteinExistence type="inferred from homology"/>
<sequence>MKMPFAKVAMAASLSILVSGVAVAETVLRVSHQFPGGKGDVRDEMVQLMAREVAAADVGLELQVYPGQSLFKAKEQWGALVRGRLDMTSLPLDYASGRHPEFSATLMPGLVRNHERAARLNDSEFMGMIKKVINDAGARVLADAWLAGGFASNKQCITSPDTVQGQTLRAAGPAFDEMLATAGASIASMPSSEIYTAMQTGVLDGANTSSGSFVSYRIYEQVTCLTAPGENALWFMYEPVLISERSWNSLNEEQQAALAAAGQKAEEYFAKEAAGLDQKMIDVFKENGVEVVNMSPDNYQAWLDIAKKSSYKTFAENVPNGQALIDAALAVE</sequence>
<dbReference type="InterPro" id="IPR018389">
    <property type="entry name" value="DctP_fam"/>
</dbReference>
<keyword evidence="6" id="KW-1185">Reference proteome</keyword>
<evidence type="ECO:0000256" key="1">
    <source>
        <dbReference type="ARBA" id="ARBA00009023"/>
    </source>
</evidence>
<dbReference type="Gene3D" id="3.40.190.170">
    <property type="entry name" value="Bacterial extracellular solute-binding protein, family 7"/>
    <property type="match status" value="1"/>
</dbReference>
<dbReference type="STRING" id="375760.SAMN04488073_3035"/>
<reference evidence="6" key="1">
    <citation type="submission" date="2016-10" db="EMBL/GenBank/DDBJ databases">
        <authorList>
            <person name="Varghese N."/>
            <person name="Submissions S."/>
        </authorList>
    </citation>
    <scope>NUCLEOTIDE SEQUENCE [LARGE SCALE GENOMIC DNA]</scope>
    <source>
        <strain evidence="6">CGMCC 1.6294</strain>
    </source>
</reference>
<dbReference type="EMBL" id="FOYV01000003">
    <property type="protein sequence ID" value="SFR57828.1"/>
    <property type="molecule type" value="Genomic_DNA"/>
</dbReference>
<evidence type="ECO:0000313" key="6">
    <source>
        <dbReference type="Proteomes" id="UP000199290"/>
    </source>
</evidence>
<organism evidence="5 6">
    <name type="scientific">Marinobacter gudaonensis</name>
    <dbReference type="NCBI Taxonomy" id="375760"/>
    <lineage>
        <taxon>Bacteria</taxon>
        <taxon>Pseudomonadati</taxon>
        <taxon>Pseudomonadota</taxon>
        <taxon>Gammaproteobacteria</taxon>
        <taxon>Pseudomonadales</taxon>
        <taxon>Marinobacteraceae</taxon>
        <taxon>Marinobacter</taxon>
    </lineage>
</organism>
<protein>
    <submittedName>
        <fullName evidence="5">TRAP-type C4-dicarboxylate transport system, substrate-binding protein</fullName>
    </submittedName>
</protein>
<feature type="signal peptide" evidence="4">
    <location>
        <begin position="1"/>
        <end position="24"/>
    </location>
</feature>
<evidence type="ECO:0000313" key="5">
    <source>
        <dbReference type="EMBL" id="SFR57828.1"/>
    </source>
</evidence>
<dbReference type="AlphaFoldDB" id="A0A1I6HTU8"/>
<dbReference type="Pfam" id="PF03480">
    <property type="entry name" value="DctP"/>
    <property type="match status" value="1"/>
</dbReference>
<keyword evidence="2" id="KW-0813">Transport</keyword>
<accession>A0A1I6HTU8</accession>
<name>A0A1I6HTU8_9GAMM</name>
<dbReference type="Proteomes" id="UP000199290">
    <property type="component" value="Unassembled WGS sequence"/>
</dbReference>
<dbReference type="PANTHER" id="PTHR33376:SF7">
    <property type="entry name" value="C4-DICARBOXYLATE-BINDING PROTEIN DCTB"/>
    <property type="match status" value="1"/>
</dbReference>